<dbReference type="Proteomes" id="UP000253647">
    <property type="component" value="Unassembled WGS sequence"/>
</dbReference>
<feature type="region of interest" description="Disordered" evidence="1">
    <location>
        <begin position="31"/>
        <end position="69"/>
    </location>
</feature>
<organism evidence="2 3">
    <name type="scientific">Marinobacter nauticus</name>
    <name type="common">Marinobacter hydrocarbonoclasticus</name>
    <name type="synonym">Marinobacter aquaeolei</name>
    <dbReference type="NCBI Taxonomy" id="2743"/>
    <lineage>
        <taxon>Bacteria</taxon>
        <taxon>Pseudomonadati</taxon>
        <taxon>Pseudomonadota</taxon>
        <taxon>Gammaproteobacteria</taxon>
        <taxon>Pseudomonadales</taxon>
        <taxon>Marinobacteraceae</taxon>
        <taxon>Marinobacter</taxon>
    </lineage>
</organism>
<sequence>MAKHIPFGPGHPDYDNQLDLFDEVKPKERLSANSVDLSSLSSGSLFDDLDPNHSGGYAPSGWRPQTKDA</sequence>
<gene>
    <name evidence="2" type="ORF">DET61_12060</name>
</gene>
<feature type="compositionally biased region" description="Low complexity" evidence="1">
    <location>
        <begin position="31"/>
        <end position="46"/>
    </location>
</feature>
<comment type="caution">
    <text evidence="2">The sequence shown here is derived from an EMBL/GenBank/DDBJ whole genome shotgun (WGS) entry which is preliminary data.</text>
</comment>
<accession>A0A368X7H8</accession>
<name>A0A368X7H8_MARNT</name>
<evidence type="ECO:0000313" key="2">
    <source>
        <dbReference type="EMBL" id="RCW62938.1"/>
    </source>
</evidence>
<evidence type="ECO:0000256" key="1">
    <source>
        <dbReference type="SAM" id="MobiDB-lite"/>
    </source>
</evidence>
<protein>
    <submittedName>
        <fullName evidence="2">Uncharacterized protein</fullName>
    </submittedName>
</protein>
<dbReference type="RefSeq" id="WP_147271114.1">
    <property type="nucleotide sequence ID" value="NZ_QPJI01000020.1"/>
</dbReference>
<evidence type="ECO:0000313" key="3">
    <source>
        <dbReference type="Proteomes" id="UP000253647"/>
    </source>
</evidence>
<dbReference type="EMBL" id="QPJI01000020">
    <property type="protein sequence ID" value="RCW62938.1"/>
    <property type="molecule type" value="Genomic_DNA"/>
</dbReference>
<proteinExistence type="predicted"/>
<reference evidence="2 3" key="1">
    <citation type="submission" date="2018-07" db="EMBL/GenBank/DDBJ databases">
        <title>Freshwater and sediment microbial communities from various areas in North America, analyzing microbe dynamics in response to fracking.</title>
        <authorList>
            <person name="Lamendella R."/>
        </authorList>
    </citation>
    <scope>NUCLEOTIDE SEQUENCE [LARGE SCALE GENOMIC DNA]</scope>
    <source>
        <strain evidence="2 3">105B</strain>
    </source>
</reference>
<dbReference type="AlphaFoldDB" id="A0A368X7H8"/>